<accession>A0AAW0FZC5</accession>
<dbReference type="EMBL" id="JASBNA010000023">
    <property type="protein sequence ID" value="KAK7684809.1"/>
    <property type="molecule type" value="Genomic_DNA"/>
</dbReference>
<organism evidence="1 2">
    <name type="scientific">Cerrena zonata</name>
    <dbReference type="NCBI Taxonomy" id="2478898"/>
    <lineage>
        <taxon>Eukaryota</taxon>
        <taxon>Fungi</taxon>
        <taxon>Dikarya</taxon>
        <taxon>Basidiomycota</taxon>
        <taxon>Agaricomycotina</taxon>
        <taxon>Agaricomycetes</taxon>
        <taxon>Polyporales</taxon>
        <taxon>Cerrenaceae</taxon>
        <taxon>Cerrena</taxon>
    </lineage>
</organism>
<sequence>MSATENTAIASESAVATDNTVTVTENTVTVPEVSSQKRFLTHVRKYPLVNSTRDVVFRVPGTRQVATSITPTLKAIRATQPVKWVMDTGDDIAVLMLTQLDSVFPSLSTLEAHDLTDPITRPVNGTVKTTQETLNAAHESLFKTIVEPTAKNVSGLRYGFNILVYDNNGKGIITSQVDPIVAPVNESIEKLITVWFPETEKVSKDHSSELARTLLMLNNVLTQKHAEAPTSTEGASAANETSV</sequence>
<dbReference type="AlphaFoldDB" id="A0AAW0FZC5"/>
<reference evidence="1 2" key="1">
    <citation type="submission" date="2022-09" db="EMBL/GenBank/DDBJ databases">
        <authorList>
            <person name="Palmer J.M."/>
        </authorList>
    </citation>
    <scope>NUCLEOTIDE SEQUENCE [LARGE SCALE GENOMIC DNA]</scope>
    <source>
        <strain evidence="1 2">DSM 7382</strain>
    </source>
</reference>
<dbReference type="Proteomes" id="UP001385951">
    <property type="component" value="Unassembled WGS sequence"/>
</dbReference>
<dbReference type="Pfam" id="PF17316">
    <property type="entry name" value="Perilipin_2"/>
    <property type="match status" value="1"/>
</dbReference>
<gene>
    <name evidence="1" type="ORF">QCA50_012052</name>
</gene>
<keyword evidence="2" id="KW-1185">Reference proteome</keyword>
<name>A0AAW0FZC5_9APHY</name>
<evidence type="ECO:0000313" key="1">
    <source>
        <dbReference type="EMBL" id="KAK7684809.1"/>
    </source>
</evidence>
<proteinExistence type="predicted"/>
<comment type="caution">
    <text evidence="1">The sequence shown here is derived from an EMBL/GenBank/DDBJ whole genome shotgun (WGS) entry which is preliminary data.</text>
</comment>
<protein>
    <submittedName>
        <fullName evidence="1">Uncharacterized protein</fullName>
    </submittedName>
</protein>
<evidence type="ECO:0000313" key="2">
    <source>
        <dbReference type="Proteomes" id="UP001385951"/>
    </source>
</evidence>